<feature type="compositionally biased region" description="Polar residues" evidence="1">
    <location>
        <begin position="32"/>
        <end position="47"/>
    </location>
</feature>
<dbReference type="Proteomes" id="UP001362999">
    <property type="component" value="Unassembled WGS sequence"/>
</dbReference>
<dbReference type="EMBL" id="JAWWNJ010000205">
    <property type="protein sequence ID" value="KAK6971727.1"/>
    <property type="molecule type" value="Genomic_DNA"/>
</dbReference>
<keyword evidence="4" id="KW-1185">Reference proteome</keyword>
<keyword evidence="2" id="KW-1133">Transmembrane helix</keyword>
<gene>
    <name evidence="3" type="ORF">R3P38DRAFT_3241816</name>
</gene>
<accession>A0AAV9Z5S4</accession>
<feature type="compositionally biased region" description="Low complexity" evidence="1">
    <location>
        <begin position="9"/>
        <end position="28"/>
    </location>
</feature>
<protein>
    <submittedName>
        <fullName evidence="3">Uncharacterized protein</fullName>
    </submittedName>
</protein>
<organism evidence="3 4">
    <name type="scientific">Favolaschia claudopus</name>
    <dbReference type="NCBI Taxonomy" id="2862362"/>
    <lineage>
        <taxon>Eukaryota</taxon>
        <taxon>Fungi</taxon>
        <taxon>Dikarya</taxon>
        <taxon>Basidiomycota</taxon>
        <taxon>Agaricomycotina</taxon>
        <taxon>Agaricomycetes</taxon>
        <taxon>Agaricomycetidae</taxon>
        <taxon>Agaricales</taxon>
        <taxon>Marasmiineae</taxon>
        <taxon>Mycenaceae</taxon>
        <taxon>Favolaschia</taxon>
    </lineage>
</organism>
<reference evidence="3 4" key="1">
    <citation type="journal article" date="2024" name="J Genomics">
        <title>Draft genome sequencing and assembly of Favolaschia claudopus CIRM-BRFM 2984 isolated from oak limbs.</title>
        <authorList>
            <person name="Navarro D."/>
            <person name="Drula E."/>
            <person name="Chaduli D."/>
            <person name="Cazenave R."/>
            <person name="Ahrendt S."/>
            <person name="Wang J."/>
            <person name="Lipzen A."/>
            <person name="Daum C."/>
            <person name="Barry K."/>
            <person name="Grigoriev I.V."/>
            <person name="Favel A."/>
            <person name="Rosso M.N."/>
            <person name="Martin F."/>
        </authorList>
    </citation>
    <scope>NUCLEOTIDE SEQUENCE [LARGE SCALE GENOMIC DNA]</scope>
    <source>
        <strain evidence="3 4">CIRM-BRFM 2984</strain>
    </source>
</reference>
<feature type="transmembrane region" description="Helical" evidence="2">
    <location>
        <begin position="116"/>
        <end position="139"/>
    </location>
</feature>
<name>A0AAV9Z5S4_9AGAR</name>
<proteinExistence type="predicted"/>
<comment type="caution">
    <text evidence="3">The sequence shown here is derived from an EMBL/GenBank/DDBJ whole genome shotgun (WGS) entry which is preliminary data.</text>
</comment>
<keyword evidence="2" id="KW-0472">Membrane</keyword>
<sequence length="270" mass="28933">MSGIGADDPVVALTPAPTPARASTTASACPHPSSSSLLISTALNASPSPRPDTDPLPSSVRQHITTPSTLSLPSQLSPQFHRKPSSIPLGFVRTITLAGLTFVSSRTKAPLSLKQLYNILLGVCETLVGILTPYTVYYHVLGEMNRLLALEIIEEAERMSLSAELVAAWATFGSSFRARLRFRISFDSGELQHAVKLFLKSNCGVIGALDGIDSFAFALTSRVFAVDSDFRSRAKNINSSSLSPTANTTKPELKPLSPSFVAGREIRLHI</sequence>
<dbReference type="AlphaFoldDB" id="A0AAV9Z5S4"/>
<evidence type="ECO:0000313" key="3">
    <source>
        <dbReference type="EMBL" id="KAK6971727.1"/>
    </source>
</evidence>
<evidence type="ECO:0000256" key="1">
    <source>
        <dbReference type="SAM" id="MobiDB-lite"/>
    </source>
</evidence>
<evidence type="ECO:0000256" key="2">
    <source>
        <dbReference type="SAM" id="Phobius"/>
    </source>
</evidence>
<feature type="region of interest" description="Disordered" evidence="1">
    <location>
        <begin position="1"/>
        <end position="62"/>
    </location>
</feature>
<keyword evidence="2" id="KW-0812">Transmembrane</keyword>
<evidence type="ECO:0000313" key="4">
    <source>
        <dbReference type="Proteomes" id="UP001362999"/>
    </source>
</evidence>